<evidence type="ECO:0000313" key="8">
    <source>
        <dbReference type="Proteomes" id="UP001460270"/>
    </source>
</evidence>
<feature type="compositionally biased region" description="Polar residues" evidence="6">
    <location>
        <begin position="32"/>
        <end position="43"/>
    </location>
</feature>
<dbReference type="InterPro" id="IPR052472">
    <property type="entry name" value="MORN3"/>
</dbReference>
<dbReference type="Pfam" id="PF02493">
    <property type="entry name" value="MORN"/>
    <property type="match status" value="6"/>
</dbReference>
<reference evidence="8" key="1">
    <citation type="submission" date="2024-04" db="EMBL/GenBank/DDBJ databases">
        <title>Salinicola lusitanus LLJ914,a marine bacterium isolated from the Okinawa Trough.</title>
        <authorList>
            <person name="Li J."/>
        </authorList>
    </citation>
    <scope>NUCLEOTIDE SEQUENCE [LARGE SCALE GENOMIC DNA]</scope>
</reference>
<dbReference type="SUPFAM" id="SSF82185">
    <property type="entry name" value="Histone H3 K4-specific methyltransferase SET7/9 N-terminal domain"/>
    <property type="match status" value="2"/>
</dbReference>
<evidence type="ECO:0000256" key="6">
    <source>
        <dbReference type="SAM" id="MobiDB-lite"/>
    </source>
</evidence>
<evidence type="ECO:0000313" key="7">
    <source>
        <dbReference type="EMBL" id="KAK7934012.1"/>
    </source>
</evidence>
<evidence type="ECO:0000256" key="3">
    <source>
        <dbReference type="ARBA" id="ARBA00023329"/>
    </source>
</evidence>
<comment type="function">
    <text evidence="5">Assembles a suppression complex (suppresome) by tethering SIRT1 and MDM2 to regulate composite modifications of p53/TP53. Confers both deacetylation-mediated functional inactivation, by SIRT1, and ubiquitination-dependent degradation, by MDM2, of p53/TP53, promoting a proliferative and cell survival behaviors. May play a role in the regulation of spermatogenesis.</text>
</comment>
<sequence length="301" mass="33785">MCLEGGKVAVVVDSARDSGPNSASLRSDDVTPENNTSSDTSLSSHHEKLEAMDSTDSSFLTKFIRPAHHVQPRSRLLEKTTEKTGLRHTVYSASGNEYTGEWKDNVKHGKGTQVWKKTDAIYDGEWKCGRLNGHGTYSVLNPQTSKYTRKYCGEWRNGKKHGFGTFMYKSSSVYEGEWSEDSRCGWGRMCFANGDVYEGEWTKDQTHGNGILRYANGNWYEGVWKEGKKEGNGKSFNCERGTLYEGVWLDGTATRGTLSDFGRDQAPRPPKYPIPELQLKEKQVVSAEAQSVCKKTFVTQE</sequence>
<dbReference type="EMBL" id="JBBPFD010000003">
    <property type="protein sequence ID" value="KAK7934012.1"/>
    <property type="molecule type" value="Genomic_DNA"/>
</dbReference>
<feature type="region of interest" description="Disordered" evidence="6">
    <location>
        <begin position="13"/>
        <end position="51"/>
    </location>
</feature>
<keyword evidence="8" id="KW-1185">Reference proteome</keyword>
<keyword evidence="3" id="KW-0968">Cytoplasmic vesicle</keyword>
<dbReference type="AlphaFoldDB" id="A0AAW0PQ33"/>
<dbReference type="GO" id="GO:0001669">
    <property type="term" value="C:acrosomal vesicle"/>
    <property type="evidence" value="ECO:0007669"/>
    <property type="project" value="UniProtKB-SubCell"/>
</dbReference>
<protein>
    <recommendedName>
        <fullName evidence="4">MORN repeat-containing protein 3</fullName>
    </recommendedName>
</protein>
<evidence type="ECO:0000256" key="5">
    <source>
        <dbReference type="ARBA" id="ARBA00045851"/>
    </source>
</evidence>
<keyword evidence="2" id="KW-0677">Repeat</keyword>
<dbReference type="SMART" id="SM00698">
    <property type="entry name" value="MORN"/>
    <property type="match status" value="6"/>
</dbReference>
<dbReference type="Proteomes" id="UP001460270">
    <property type="component" value="Unassembled WGS sequence"/>
</dbReference>
<accession>A0AAW0PQ33</accession>
<gene>
    <name evidence="7" type="ORF">WMY93_004908</name>
</gene>
<evidence type="ECO:0000256" key="4">
    <source>
        <dbReference type="ARBA" id="ARBA00039854"/>
    </source>
</evidence>
<comment type="subcellular location">
    <subcellularLocation>
        <location evidence="1">Cytoplasmic vesicle</location>
        <location evidence="1">Secretory vesicle</location>
        <location evidence="1">Acrosome</location>
    </subcellularLocation>
</comment>
<dbReference type="InterPro" id="IPR003409">
    <property type="entry name" value="MORN"/>
</dbReference>
<dbReference type="PANTHER" id="PTHR46511">
    <property type="entry name" value="MORN REPEAT-CONTAINING PROTEIN 3"/>
    <property type="match status" value="1"/>
</dbReference>
<dbReference type="PANTHER" id="PTHR46511:SF1">
    <property type="entry name" value="MORN REPEAT-CONTAINING PROTEIN 3"/>
    <property type="match status" value="1"/>
</dbReference>
<name>A0AAW0PQ33_9GOBI</name>
<comment type="caution">
    <text evidence="7">The sequence shown here is derived from an EMBL/GenBank/DDBJ whole genome shotgun (WGS) entry which is preliminary data.</text>
</comment>
<proteinExistence type="predicted"/>
<dbReference type="Gene3D" id="2.20.110.10">
    <property type="entry name" value="Histone H3 K4-specific methyltransferase SET7/9 N-terminal domain"/>
    <property type="match status" value="3"/>
</dbReference>
<organism evidence="7 8">
    <name type="scientific">Mugilogobius chulae</name>
    <name type="common">yellowstripe goby</name>
    <dbReference type="NCBI Taxonomy" id="88201"/>
    <lineage>
        <taxon>Eukaryota</taxon>
        <taxon>Metazoa</taxon>
        <taxon>Chordata</taxon>
        <taxon>Craniata</taxon>
        <taxon>Vertebrata</taxon>
        <taxon>Euteleostomi</taxon>
        <taxon>Actinopterygii</taxon>
        <taxon>Neopterygii</taxon>
        <taxon>Teleostei</taxon>
        <taxon>Neoteleostei</taxon>
        <taxon>Acanthomorphata</taxon>
        <taxon>Gobiaria</taxon>
        <taxon>Gobiiformes</taxon>
        <taxon>Gobioidei</taxon>
        <taxon>Gobiidae</taxon>
        <taxon>Gobionellinae</taxon>
        <taxon>Mugilogobius</taxon>
    </lineage>
</organism>
<evidence type="ECO:0000256" key="1">
    <source>
        <dbReference type="ARBA" id="ARBA00004218"/>
    </source>
</evidence>
<evidence type="ECO:0000256" key="2">
    <source>
        <dbReference type="ARBA" id="ARBA00022737"/>
    </source>
</evidence>